<dbReference type="InterPro" id="IPR010982">
    <property type="entry name" value="Lambda_DNA-bd_dom_sf"/>
</dbReference>
<dbReference type="EMBL" id="JARZFX010000029">
    <property type="protein sequence ID" value="MEC5426052.1"/>
    <property type="molecule type" value="Genomic_DNA"/>
</dbReference>
<evidence type="ECO:0000313" key="3">
    <source>
        <dbReference type="Proteomes" id="UP001335737"/>
    </source>
</evidence>
<protein>
    <submittedName>
        <fullName evidence="2">Helix-turn-helix transcriptional regulator</fullName>
    </submittedName>
</protein>
<evidence type="ECO:0000313" key="2">
    <source>
        <dbReference type="EMBL" id="MEC5426052.1"/>
    </source>
</evidence>
<dbReference type="Gene3D" id="1.10.260.40">
    <property type="entry name" value="lambda repressor-like DNA-binding domains"/>
    <property type="match status" value="1"/>
</dbReference>
<dbReference type="Proteomes" id="UP001335737">
    <property type="component" value="Unassembled WGS sequence"/>
</dbReference>
<sequence>MDTKRIGRRIKAFRKLKGYTQIAFANELEVPIAVMGAVERGTKQASDELLDRVSATLAISKEELTLREANQDVKGENMEE</sequence>
<evidence type="ECO:0000259" key="1">
    <source>
        <dbReference type="PROSITE" id="PS50943"/>
    </source>
</evidence>
<dbReference type="Pfam" id="PF01381">
    <property type="entry name" value="HTH_3"/>
    <property type="match status" value="1"/>
</dbReference>
<dbReference type="RefSeq" id="WP_327609585.1">
    <property type="nucleotide sequence ID" value="NZ_JARZFX010000029.1"/>
</dbReference>
<name>A0ABU6KL75_9BACI</name>
<gene>
    <name evidence="2" type="ORF">QGM71_21625</name>
</gene>
<dbReference type="SUPFAM" id="SSF47413">
    <property type="entry name" value="lambda repressor-like DNA-binding domains"/>
    <property type="match status" value="1"/>
</dbReference>
<reference evidence="2 3" key="1">
    <citation type="journal article" date="2024" name="Int. J. Syst. Evol. Microbiol.">
        <title>Virgibacillus tibetensis sp. nov., isolated from salt lake on the Tibetan Plateau of China.</title>
        <authorList>
            <person name="Phurbu D."/>
            <person name="Liu Z.-X."/>
            <person name="Wang R."/>
            <person name="Zheng Y.-Y."/>
            <person name="Liu H.-C."/>
            <person name="Zhou Y.-G."/>
            <person name="Yu Y.-J."/>
            <person name="Li A.-H."/>
        </authorList>
    </citation>
    <scope>NUCLEOTIDE SEQUENCE [LARGE SCALE GENOMIC DNA]</scope>
    <source>
        <strain evidence="2 3">C22-A2</strain>
    </source>
</reference>
<dbReference type="SMART" id="SM00530">
    <property type="entry name" value="HTH_XRE"/>
    <property type="match status" value="1"/>
</dbReference>
<comment type="caution">
    <text evidence="2">The sequence shown here is derived from an EMBL/GenBank/DDBJ whole genome shotgun (WGS) entry which is preliminary data.</text>
</comment>
<dbReference type="CDD" id="cd00093">
    <property type="entry name" value="HTH_XRE"/>
    <property type="match status" value="1"/>
</dbReference>
<proteinExistence type="predicted"/>
<dbReference type="PROSITE" id="PS50943">
    <property type="entry name" value="HTH_CROC1"/>
    <property type="match status" value="1"/>
</dbReference>
<feature type="domain" description="HTH cro/C1-type" evidence="1">
    <location>
        <begin position="10"/>
        <end position="64"/>
    </location>
</feature>
<dbReference type="InterPro" id="IPR001387">
    <property type="entry name" value="Cro/C1-type_HTH"/>
</dbReference>
<organism evidence="2 3">
    <name type="scientific">Virgibacillus tibetensis</name>
    <dbReference type="NCBI Taxonomy" id="3042313"/>
    <lineage>
        <taxon>Bacteria</taxon>
        <taxon>Bacillati</taxon>
        <taxon>Bacillota</taxon>
        <taxon>Bacilli</taxon>
        <taxon>Bacillales</taxon>
        <taxon>Bacillaceae</taxon>
        <taxon>Virgibacillus</taxon>
    </lineage>
</organism>
<keyword evidence="3" id="KW-1185">Reference proteome</keyword>
<accession>A0ABU6KL75</accession>